<keyword evidence="1" id="KW-0040">ANK repeat</keyword>
<dbReference type="EMBL" id="MBFS01000633">
    <property type="protein sequence ID" value="PVV02060.1"/>
    <property type="molecule type" value="Genomic_DNA"/>
</dbReference>
<gene>
    <name evidence="3" type="ORF">BB560_003497</name>
</gene>
<dbReference type="InterPro" id="IPR002110">
    <property type="entry name" value="Ankyrin_rpt"/>
</dbReference>
<evidence type="ECO:0000256" key="2">
    <source>
        <dbReference type="SAM" id="MobiDB-lite"/>
    </source>
</evidence>
<dbReference type="PANTHER" id="PTHR24147:SF53">
    <property type="entry name" value="ANKYRIN REPEAT DOMAIN 26"/>
    <property type="match status" value="1"/>
</dbReference>
<reference evidence="3 4" key="1">
    <citation type="journal article" date="2018" name="MBio">
        <title>Comparative Genomics Reveals the Core Gene Toolbox for the Fungus-Insect Symbiosis.</title>
        <authorList>
            <person name="Wang Y."/>
            <person name="Stata M."/>
            <person name="Wang W."/>
            <person name="Stajich J.E."/>
            <person name="White M.M."/>
            <person name="Moncalvo J.M."/>
        </authorList>
    </citation>
    <scope>NUCLEOTIDE SEQUENCE [LARGE SCALE GENOMIC DNA]</scope>
    <source>
        <strain evidence="3 4">SC-DP-2</strain>
    </source>
</reference>
<feature type="region of interest" description="Disordered" evidence="2">
    <location>
        <begin position="494"/>
        <end position="517"/>
    </location>
</feature>
<organism evidence="3 4">
    <name type="scientific">Smittium megazygosporum</name>
    <dbReference type="NCBI Taxonomy" id="133381"/>
    <lineage>
        <taxon>Eukaryota</taxon>
        <taxon>Fungi</taxon>
        <taxon>Fungi incertae sedis</taxon>
        <taxon>Zoopagomycota</taxon>
        <taxon>Kickxellomycotina</taxon>
        <taxon>Harpellomycetes</taxon>
        <taxon>Harpellales</taxon>
        <taxon>Legeriomycetaceae</taxon>
        <taxon>Smittium</taxon>
    </lineage>
</organism>
<protein>
    <submittedName>
        <fullName evidence="3">Uncharacterized protein</fullName>
    </submittedName>
</protein>
<feature type="repeat" description="ANK" evidence="1">
    <location>
        <begin position="264"/>
        <end position="296"/>
    </location>
</feature>
<evidence type="ECO:0000256" key="1">
    <source>
        <dbReference type="PROSITE-ProRule" id="PRU00023"/>
    </source>
</evidence>
<dbReference type="Gene3D" id="1.25.40.20">
    <property type="entry name" value="Ankyrin repeat-containing domain"/>
    <property type="match status" value="2"/>
</dbReference>
<feature type="compositionally biased region" description="Polar residues" evidence="2">
    <location>
        <begin position="497"/>
        <end position="510"/>
    </location>
</feature>
<comment type="caution">
    <text evidence="3">The sequence shown here is derived from an EMBL/GenBank/DDBJ whole genome shotgun (WGS) entry which is preliminary data.</text>
</comment>
<dbReference type="AlphaFoldDB" id="A0A2T9ZBY1"/>
<dbReference type="InterPro" id="IPR036770">
    <property type="entry name" value="Ankyrin_rpt-contain_sf"/>
</dbReference>
<dbReference type="OrthoDB" id="341259at2759"/>
<dbReference type="STRING" id="133381.A0A2T9ZBY1"/>
<proteinExistence type="predicted"/>
<dbReference type="InterPro" id="IPR050657">
    <property type="entry name" value="Ankyrin_repeat_domain"/>
</dbReference>
<evidence type="ECO:0000313" key="3">
    <source>
        <dbReference type="EMBL" id="PVV02060.1"/>
    </source>
</evidence>
<keyword evidence="4" id="KW-1185">Reference proteome</keyword>
<dbReference type="PANTHER" id="PTHR24147">
    <property type="entry name" value="ANKYRIN REPEAT DOMAIN 36-RELATED"/>
    <property type="match status" value="1"/>
</dbReference>
<accession>A0A2T9ZBY1</accession>
<dbReference type="Pfam" id="PF12796">
    <property type="entry name" value="Ank_2"/>
    <property type="match status" value="1"/>
</dbReference>
<dbReference type="SUPFAM" id="SSF48403">
    <property type="entry name" value="Ankyrin repeat"/>
    <property type="match status" value="1"/>
</dbReference>
<dbReference type="PROSITE" id="PS50297">
    <property type="entry name" value="ANK_REP_REGION"/>
    <property type="match status" value="2"/>
</dbReference>
<name>A0A2T9ZBY1_9FUNG</name>
<evidence type="ECO:0000313" key="4">
    <source>
        <dbReference type="Proteomes" id="UP000245609"/>
    </source>
</evidence>
<sequence length="537" mass="61084">MNTPEPPFNEVEKRNFETQENQPFTQYEFYTQTRFTFNQDPRNALNYEFFNHQSNTVFGDSFMRNEFLVQKPSQSKNTSEFEKTKTNFKYRRYSLYNQPLSRQLDPKDNYLSAFQKHGIFDHLQTSFSSSSKNPSKIVKFSSASRRKTYSRGNKSILSRPRSFSLSSKNHAKVSTVYKRRNQNDSLASVLQKWKTGHQEERMQITKMGKSNKFELHEMINSGINISITDEVHRTALHVACSVGNLEAVDILLKMGANPNATDILGNTPLILAAISGHTDIVLLLLRHGANPKEGSKNISPSAMIRLRLKQLRAQIRKNRELMRSYSPSTLVHKGSKLKAARNDAYMVSRECRSILRILRYYTFNSNSQKPVSFDSATRSIIQTGEYDSDDFISDNEFESSDSSLSVDIKDAFEDITHHLRGLSVSGKSNKSQSTSLNSALIPGNTSYAPPSRFSKVNRIFKVYEESSITSLEDEWTSDEKDIASDNIHKGAFEQLSVDDTNSQNTNTGNEFENDTSTHEVELVLDKLGSLIDKLNIN</sequence>
<dbReference type="SMART" id="SM00248">
    <property type="entry name" value="ANK"/>
    <property type="match status" value="2"/>
</dbReference>
<dbReference type="PROSITE" id="PS50088">
    <property type="entry name" value="ANK_REPEAT"/>
    <property type="match status" value="2"/>
</dbReference>
<dbReference type="Proteomes" id="UP000245609">
    <property type="component" value="Unassembled WGS sequence"/>
</dbReference>
<feature type="repeat" description="ANK" evidence="1">
    <location>
        <begin position="231"/>
        <end position="263"/>
    </location>
</feature>